<dbReference type="RefSeq" id="WP_158382054.1">
    <property type="nucleotide sequence ID" value="NZ_VMTX01000021.1"/>
</dbReference>
<proteinExistence type="predicted"/>
<protein>
    <submittedName>
        <fullName evidence="1">Head-tail adaptor protein</fullName>
    </submittedName>
</protein>
<dbReference type="Pfam" id="PF05521">
    <property type="entry name" value="Phage_HCP"/>
    <property type="match status" value="1"/>
</dbReference>
<gene>
    <name evidence="1" type="ORF">FQN05_12120</name>
</gene>
<dbReference type="EMBL" id="VMTX01000021">
    <property type="protein sequence ID" value="TVU81059.1"/>
    <property type="molecule type" value="Genomic_DNA"/>
</dbReference>
<accession>A0A558IIA6</accession>
<evidence type="ECO:0000313" key="2">
    <source>
        <dbReference type="Proteomes" id="UP000320648"/>
    </source>
</evidence>
<reference evidence="1 2" key="1">
    <citation type="submission" date="2019-07" db="EMBL/GenBank/DDBJ databases">
        <title>Draft genome of C. aurimucosum strain 15-4290.</title>
        <authorList>
            <person name="Pacheco L.G.C."/>
            <person name="Aguiar E.R.G.R."/>
            <person name="Navas J."/>
            <person name="Santos C.S."/>
            <person name="Rocha D.J.P.G."/>
        </authorList>
    </citation>
    <scope>NUCLEOTIDE SEQUENCE [LARGE SCALE GENOMIC DNA]</scope>
    <source>
        <strain evidence="1 2">15-4290</strain>
    </source>
</reference>
<comment type="caution">
    <text evidence="1">The sequence shown here is derived from an EMBL/GenBank/DDBJ whole genome shotgun (WGS) entry which is preliminary data.</text>
</comment>
<dbReference type="InterPro" id="IPR008767">
    <property type="entry name" value="Phage_SPP1_head-tail_adaptor"/>
</dbReference>
<organism evidence="1 2">
    <name type="scientific">Corynebacterium aurimucosum</name>
    <dbReference type="NCBI Taxonomy" id="169292"/>
    <lineage>
        <taxon>Bacteria</taxon>
        <taxon>Bacillati</taxon>
        <taxon>Actinomycetota</taxon>
        <taxon>Actinomycetes</taxon>
        <taxon>Mycobacteriales</taxon>
        <taxon>Corynebacteriaceae</taxon>
        <taxon>Corynebacterium</taxon>
    </lineage>
</organism>
<dbReference type="InterPro" id="IPR038666">
    <property type="entry name" value="SSP1_head-tail_sf"/>
</dbReference>
<name>A0A558IIA6_9CORY</name>
<evidence type="ECO:0000313" key="1">
    <source>
        <dbReference type="EMBL" id="TVU81059.1"/>
    </source>
</evidence>
<dbReference type="Gene3D" id="2.40.10.270">
    <property type="entry name" value="Bacteriophage SPP1 head-tail adaptor protein"/>
    <property type="match status" value="1"/>
</dbReference>
<dbReference type="Proteomes" id="UP000320648">
    <property type="component" value="Unassembled WGS sequence"/>
</dbReference>
<dbReference type="AlphaFoldDB" id="A0A558IIA6"/>
<sequence>MAGIGSMRETIDIITPVARRDAAGFTASAEQVVASVRAYRQMRHASSAWVDRAAYTQATVLFRIRTIPGLTVSEVMHIAAADGRYVIDTVEPIGGYIEILAHRLQPEGAHHGARPDPTPQ</sequence>